<dbReference type="Proteomes" id="UP000094426">
    <property type="component" value="Unassembled WGS sequence"/>
</dbReference>
<comment type="caution">
    <text evidence="1">The sequence shown here is derived from an EMBL/GenBank/DDBJ whole genome shotgun (WGS) entry which is preliminary data.</text>
</comment>
<dbReference type="EMBL" id="LNZG01000026">
    <property type="protein sequence ID" value="ODA89902.1"/>
    <property type="molecule type" value="Genomic_DNA"/>
</dbReference>
<sequence>MSDMALPSWSRAAVVSHAVDASRAVAASAEDGVLALAGAMATAVCAAVADEAANALPAGRTPRAAATREVERRALQVRAPEGVVMPFP</sequence>
<accession>A0A1E2SJ73</accession>
<protein>
    <submittedName>
        <fullName evidence="1">Uncharacterized protein</fullName>
    </submittedName>
</protein>
<evidence type="ECO:0000313" key="1">
    <source>
        <dbReference type="EMBL" id="ODA89902.1"/>
    </source>
</evidence>
<gene>
    <name evidence="1" type="ORF">ATY41_11855</name>
</gene>
<dbReference type="AlphaFoldDB" id="A0A1E2SJ73"/>
<proteinExistence type="predicted"/>
<evidence type="ECO:0000313" key="2">
    <source>
        <dbReference type="Proteomes" id="UP000094426"/>
    </source>
</evidence>
<organism evidence="1 2">
    <name type="scientific">Leifsonia xyli subsp. xyli</name>
    <dbReference type="NCBI Taxonomy" id="59736"/>
    <lineage>
        <taxon>Bacteria</taxon>
        <taxon>Bacillati</taxon>
        <taxon>Actinomycetota</taxon>
        <taxon>Actinomycetes</taxon>
        <taxon>Micrococcales</taxon>
        <taxon>Microbacteriaceae</taxon>
        <taxon>Leifsonia</taxon>
    </lineage>
</organism>
<name>A0A1E2SJ73_LEIXY</name>
<reference evidence="1 2" key="1">
    <citation type="submission" date="2015-11" db="EMBL/GenBank/DDBJ databases">
        <authorList>
            <person name="Zhang Y."/>
            <person name="Guo Z."/>
        </authorList>
    </citation>
    <scope>NUCLEOTIDE SEQUENCE [LARGE SCALE GENOMIC DNA]</scope>
    <source>
        <strain evidence="2">gdw1</strain>
    </source>
</reference>